<dbReference type="SUPFAM" id="SSF52172">
    <property type="entry name" value="CheY-like"/>
    <property type="match status" value="1"/>
</dbReference>
<dbReference type="InterPro" id="IPR015943">
    <property type="entry name" value="WD40/YVTN_repeat-like_dom_sf"/>
</dbReference>
<dbReference type="Proteomes" id="UP000247099">
    <property type="component" value="Unassembled WGS sequence"/>
</dbReference>
<dbReference type="PROSITE" id="PS50110">
    <property type="entry name" value="RESPONSE_REGULATORY"/>
    <property type="match status" value="1"/>
</dbReference>
<dbReference type="Pfam" id="PF07495">
    <property type="entry name" value="Y_Y_Y"/>
    <property type="match status" value="1"/>
</dbReference>
<dbReference type="InterPro" id="IPR011006">
    <property type="entry name" value="CheY-like_superfamily"/>
</dbReference>
<dbReference type="Pfam" id="PF02518">
    <property type="entry name" value="HATPase_c"/>
    <property type="match status" value="1"/>
</dbReference>
<evidence type="ECO:0000256" key="1">
    <source>
        <dbReference type="ARBA" id="ARBA00000085"/>
    </source>
</evidence>
<organism evidence="10 11">
    <name type="scientific">Coraliomargarita sinensis</name>
    <dbReference type="NCBI Taxonomy" id="2174842"/>
    <lineage>
        <taxon>Bacteria</taxon>
        <taxon>Pseudomonadati</taxon>
        <taxon>Verrucomicrobiota</taxon>
        <taxon>Opitutia</taxon>
        <taxon>Puniceicoccales</taxon>
        <taxon>Coraliomargaritaceae</taxon>
        <taxon>Coraliomargarita</taxon>
    </lineage>
</organism>
<keyword evidence="11" id="KW-1185">Reference proteome</keyword>
<evidence type="ECO:0000259" key="8">
    <source>
        <dbReference type="PROSITE" id="PS50109"/>
    </source>
</evidence>
<name>A0A317ZGF3_9BACT</name>
<dbReference type="GO" id="GO:0005886">
    <property type="term" value="C:plasma membrane"/>
    <property type="evidence" value="ECO:0007669"/>
    <property type="project" value="TreeGrafter"/>
</dbReference>
<dbReference type="PRINTS" id="PR00344">
    <property type="entry name" value="BCTRLSENSOR"/>
</dbReference>
<reference evidence="10 11" key="1">
    <citation type="submission" date="2018-05" db="EMBL/GenBank/DDBJ databases">
        <title>Coraliomargarita sinensis sp. nov., isolated from a marine solar saltern.</title>
        <authorList>
            <person name="Zhou L.Y."/>
        </authorList>
    </citation>
    <scope>NUCLEOTIDE SEQUENCE [LARGE SCALE GENOMIC DNA]</scope>
    <source>
        <strain evidence="10 11">WN38</strain>
    </source>
</reference>
<evidence type="ECO:0000256" key="3">
    <source>
        <dbReference type="ARBA" id="ARBA00022553"/>
    </source>
</evidence>
<dbReference type="SMART" id="SM00448">
    <property type="entry name" value="REC"/>
    <property type="match status" value="1"/>
</dbReference>
<dbReference type="Pfam" id="PF00512">
    <property type="entry name" value="HisKA"/>
    <property type="match status" value="1"/>
</dbReference>
<gene>
    <name evidence="10" type="ORF">DDZ13_12840</name>
</gene>
<dbReference type="CDD" id="cd00082">
    <property type="entry name" value="HisKA"/>
    <property type="match status" value="1"/>
</dbReference>
<dbReference type="InterPro" id="IPR004358">
    <property type="entry name" value="Sig_transdc_His_kin-like_C"/>
</dbReference>
<dbReference type="SMART" id="SM00388">
    <property type="entry name" value="HisKA"/>
    <property type="match status" value="1"/>
</dbReference>
<dbReference type="Gene3D" id="3.30.565.10">
    <property type="entry name" value="Histidine kinase-like ATPase, C-terminal domain"/>
    <property type="match status" value="1"/>
</dbReference>
<feature type="domain" description="Response regulatory" evidence="9">
    <location>
        <begin position="1067"/>
        <end position="1183"/>
    </location>
</feature>
<dbReference type="EMBL" id="QHJQ01000010">
    <property type="protein sequence ID" value="PXA03303.1"/>
    <property type="molecule type" value="Genomic_DNA"/>
</dbReference>
<keyword evidence="7" id="KW-0812">Transmembrane</keyword>
<evidence type="ECO:0000256" key="7">
    <source>
        <dbReference type="SAM" id="Phobius"/>
    </source>
</evidence>
<dbReference type="Gene3D" id="2.60.40.10">
    <property type="entry name" value="Immunoglobulins"/>
    <property type="match status" value="1"/>
</dbReference>
<dbReference type="InterPro" id="IPR003661">
    <property type="entry name" value="HisK_dim/P_dom"/>
</dbReference>
<dbReference type="InterPro" id="IPR011123">
    <property type="entry name" value="Y_Y_Y"/>
</dbReference>
<evidence type="ECO:0000256" key="2">
    <source>
        <dbReference type="ARBA" id="ARBA00012438"/>
    </source>
</evidence>
<feature type="domain" description="Histidine kinase" evidence="8">
    <location>
        <begin position="827"/>
        <end position="1044"/>
    </location>
</feature>
<feature type="modified residue" description="4-aspartylphosphate" evidence="6">
    <location>
        <position position="1116"/>
    </location>
</feature>
<dbReference type="Pfam" id="PF00072">
    <property type="entry name" value="Response_reg"/>
    <property type="match status" value="1"/>
</dbReference>
<dbReference type="Gene3D" id="1.10.287.130">
    <property type="match status" value="1"/>
</dbReference>
<dbReference type="InterPro" id="IPR003594">
    <property type="entry name" value="HATPase_dom"/>
</dbReference>
<comment type="catalytic activity">
    <reaction evidence="1">
        <text>ATP + protein L-histidine = ADP + protein N-phospho-L-histidine.</text>
        <dbReference type="EC" id="2.7.13.3"/>
    </reaction>
</comment>
<proteinExistence type="predicted"/>
<dbReference type="InParanoid" id="A0A317ZGF3"/>
<comment type="caution">
    <text evidence="10">The sequence shown here is derived from an EMBL/GenBank/DDBJ whole genome shotgun (WGS) entry which is preliminary data.</text>
</comment>
<evidence type="ECO:0000256" key="4">
    <source>
        <dbReference type="ARBA" id="ARBA00022679"/>
    </source>
</evidence>
<dbReference type="GO" id="GO:0000155">
    <property type="term" value="F:phosphorelay sensor kinase activity"/>
    <property type="evidence" value="ECO:0007669"/>
    <property type="project" value="InterPro"/>
</dbReference>
<evidence type="ECO:0000256" key="6">
    <source>
        <dbReference type="PROSITE-ProRule" id="PRU00169"/>
    </source>
</evidence>
<dbReference type="OrthoDB" id="175932at2"/>
<evidence type="ECO:0000259" key="9">
    <source>
        <dbReference type="PROSITE" id="PS50110"/>
    </source>
</evidence>
<dbReference type="InterPro" id="IPR036890">
    <property type="entry name" value="HATPase_C_sf"/>
</dbReference>
<evidence type="ECO:0000313" key="10">
    <source>
        <dbReference type="EMBL" id="PXA03303.1"/>
    </source>
</evidence>
<dbReference type="InterPro" id="IPR036641">
    <property type="entry name" value="HPT_dom_sf"/>
</dbReference>
<dbReference type="PANTHER" id="PTHR43047:SF72">
    <property type="entry name" value="OSMOSENSING HISTIDINE PROTEIN KINASE SLN1"/>
    <property type="match status" value="1"/>
</dbReference>
<keyword evidence="5" id="KW-0418">Kinase</keyword>
<evidence type="ECO:0000256" key="5">
    <source>
        <dbReference type="ARBA" id="ARBA00022777"/>
    </source>
</evidence>
<protein>
    <recommendedName>
        <fullName evidence="2">histidine kinase</fullName>
        <ecNumber evidence="2">2.7.13.3</ecNumber>
    </recommendedName>
</protein>
<dbReference type="Gene3D" id="2.130.10.10">
    <property type="entry name" value="YVTN repeat-like/Quinoprotein amine dehydrogenase"/>
    <property type="match status" value="2"/>
</dbReference>
<dbReference type="InterPro" id="IPR036097">
    <property type="entry name" value="HisK_dim/P_sf"/>
</dbReference>
<evidence type="ECO:0000313" key="11">
    <source>
        <dbReference type="Proteomes" id="UP000247099"/>
    </source>
</evidence>
<dbReference type="RefSeq" id="WP_110131859.1">
    <property type="nucleotide sequence ID" value="NZ_QHJQ01000010.1"/>
</dbReference>
<dbReference type="EC" id="2.7.13.3" evidence="2"/>
<feature type="transmembrane region" description="Helical" evidence="7">
    <location>
        <begin position="21"/>
        <end position="42"/>
    </location>
</feature>
<dbReference type="SUPFAM" id="SSF47226">
    <property type="entry name" value="Histidine-containing phosphotransfer domain, HPT domain"/>
    <property type="match status" value="1"/>
</dbReference>
<keyword evidence="7" id="KW-1133">Transmembrane helix</keyword>
<dbReference type="GO" id="GO:0009927">
    <property type="term" value="F:histidine phosphotransfer kinase activity"/>
    <property type="evidence" value="ECO:0007669"/>
    <property type="project" value="TreeGrafter"/>
</dbReference>
<dbReference type="PROSITE" id="PS50109">
    <property type="entry name" value="HIS_KIN"/>
    <property type="match status" value="1"/>
</dbReference>
<dbReference type="Gene3D" id="3.40.50.2300">
    <property type="match status" value="1"/>
</dbReference>
<dbReference type="InterPro" id="IPR001789">
    <property type="entry name" value="Sig_transdc_resp-reg_receiver"/>
</dbReference>
<dbReference type="SUPFAM" id="SSF47384">
    <property type="entry name" value="Homodimeric domain of signal transducing histidine kinase"/>
    <property type="match status" value="1"/>
</dbReference>
<keyword evidence="3 6" id="KW-0597">Phosphoprotein</keyword>
<dbReference type="PANTHER" id="PTHR43047">
    <property type="entry name" value="TWO-COMPONENT HISTIDINE PROTEIN KINASE"/>
    <property type="match status" value="1"/>
</dbReference>
<dbReference type="SUPFAM" id="SSF55874">
    <property type="entry name" value="ATPase domain of HSP90 chaperone/DNA topoisomerase II/histidine kinase"/>
    <property type="match status" value="1"/>
</dbReference>
<keyword evidence="4" id="KW-0808">Transferase</keyword>
<sequence>MKTISRTVSAAQIEKYSISKFLVKYKLVVFYCFVGLCILPSLRAWHLIDGSGEVPFTEFEPHEHPGTQLSNQVAEDSRGNIYVCNEAGVLQYDGEAWKMLPATGYVPMAVAIYIDSNNRIWIGGTDHFGYYEAGPTGELHFNDLTDDLNSVLDGDEHGLIWDIFSDNQCHYIITSFQVIVWNGVSWQRHDFKVDRRILPTWLDGQLYLHVRGDGLYRFRGNRKEKILSEHESISSGIITVLSADENELRLATIKNGIWTALNGSLNKELDNPIPEGQALGHIALSEDKTLIAFTEGLFMVDAAGEAIRINEHKIRSANRLFRSSDDSIWVTSMDTIYRIPPSRHTRHGQKADSLERHRDQIYLSNSTRLFTLGQSNESSLAKGWLSNPISRGRYLVYAEGEGLQAVLNGKRHDHASLDRVSSIIYKSFWSPKVFYIMDEPEASRWEVNEDGLVRLSRTENTKNIFVAMAEVDTQTSLYSTNDFEIGLIHWPSKGQSTATPSKEVLTLNSGQDKSYQFVKILQLGKEAVAATDRGFFAFDPKEKNFNRIEALQGYFGRTWSDIVYCPSADREGAVVYINQNNKPSEHHLGILRHKDQSGYTWQPLNLKSLDDLGMIRALLHEKRNEQEFLWIAGTKDLFRYDITELLIPPSLPVNLTTIHETTDDRLYYGGFGSLPSETHWRFPQKSLKISYAAPASALSAKGYQTRLLGFRDKWSPLTESTSHEFNNLYEGDYTFEVRAIDELGRPGPSTAYAFTILPPWYRTHYAYLGYTGLTFAFFLLIARLWTQHLRRRNLELEAIVNQRTGELKLSNQQLREANSVKQNFLASMSHEIRNPLNGILGIAQLLKQEPARDKTRINHLHACAAHLHQLLGQVLDFSSIESGRLEVRPLPFNPGQLIHEVVDMHRVLAESKGLAVKLSIQKTDRLWIGDSVMLRQILINLLSNAIKYTPSGGIHLEMKYEVRNDSLQAKFTVEDSGPGIPEEHADYIFQDFTRLSRPGESEVAGTGLGLPIAKQMAERMNGTICLDSSHSSGARFILDAPFDFGSPIRAEKRLEKSDHGKPLLGKHVLVADDMDFNRYICRELLEKFGARVSEVEDGQLALEALLKERFDLAILDINMPNIDGHQVVRKFLQANIGHPPLFIALTAHVTAEMEHEAFEAGFKHFMEKPLDPDQVMQIVHTQPLHEKKRKASDLLSYLAGNDQDSKFTLQARYQASMRKEIERLRTRIEGKDYPKAEATLHKLRGLANLQRRDDIIDKMNQVSLALSSRTQAESALKLVRELSDLISNH</sequence>
<dbReference type="CDD" id="cd17546">
    <property type="entry name" value="REC_hyHK_CKI1_RcsC-like"/>
    <property type="match status" value="1"/>
</dbReference>
<accession>A0A317ZGF3</accession>
<keyword evidence="7" id="KW-0472">Membrane</keyword>
<dbReference type="InterPro" id="IPR005467">
    <property type="entry name" value="His_kinase_dom"/>
</dbReference>
<dbReference type="InterPro" id="IPR013783">
    <property type="entry name" value="Ig-like_fold"/>
</dbReference>
<dbReference type="SMART" id="SM00387">
    <property type="entry name" value="HATPase_c"/>
    <property type="match status" value="1"/>
</dbReference>